<organism evidence="1">
    <name type="scientific">Faunusvirus sp</name>
    <dbReference type="NCBI Taxonomy" id="2487766"/>
    <lineage>
        <taxon>Viruses</taxon>
        <taxon>Varidnaviria</taxon>
        <taxon>Bamfordvirae</taxon>
        <taxon>Nucleocytoviricota</taxon>
        <taxon>Megaviricetes</taxon>
        <taxon>Imitervirales</taxon>
        <taxon>Mimiviridae</taxon>
    </lineage>
</organism>
<protein>
    <submittedName>
        <fullName evidence="1">Uncharacterized protein</fullName>
    </submittedName>
</protein>
<name>A0A3G5A115_9VIRU</name>
<reference evidence="1" key="1">
    <citation type="submission" date="2018-10" db="EMBL/GenBank/DDBJ databases">
        <title>Hidden diversity of soil giant viruses.</title>
        <authorList>
            <person name="Schulz F."/>
            <person name="Alteio L."/>
            <person name="Goudeau D."/>
            <person name="Ryan E.M."/>
            <person name="Malmstrom R.R."/>
            <person name="Blanchard J."/>
            <person name="Woyke T."/>
        </authorList>
    </citation>
    <scope>NUCLEOTIDE SEQUENCE</scope>
    <source>
        <strain evidence="1">FNV1</strain>
    </source>
</reference>
<accession>A0A3G5A115</accession>
<proteinExistence type="predicted"/>
<evidence type="ECO:0000313" key="1">
    <source>
        <dbReference type="EMBL" id="AYV79179.1"/>
    </source>
</evidence>
<gene>
    <name evidence="1" type="ORF">Faunusvirus4_20</name>
</gene>
<sequence>MNKYCIADLPKYVHISNNPIETIKFTPQGLSFKPTGFWFAERFGWIDFIHDNFEDSGIIKLTPTCFSISNNSYLYGVTIPTANRITVTDKSNKNKILLINTVDDLVTFTKKFHYTAPRDKHGKKRWYINWKQVGNKYGGIIIPTFKKLNEQLRKKNSHDVYDKKYLWFYTIDVSGGCIWNSNIATIKLLNPSK</sequence>
<dbReference type="EMBL" id="MK072135">
    <property type="protein sequence ID" value="AYV79179.1"/>
    <property type="molecule type" value="Genomic_DNA"/>
</dbReference>